<name>A0A9P6KKH9_9PLEO</name>
<proteinExistence type="predicted"/>
<dbReference type="AlphaFoldDB" id="A0A9P6KKH9"/>
<dbReference type="Proteomes" id="UP000756921">
    <property type="component" value="Unassembled WGS sequence"/>
</dbReference>
<organism evidence="1 2">
    <name type="scientific">Paraphaeosphaeria minitans</name>
    <dbReference type="NCBI Taxonomy" id="565426"/>
    <lineage>
        <taxon>Eukaryota</taxon>
        <taxon>Fungi</taxon>
        <taxon>Dikarya</taxon>
        <taxon>Ascomycota</taxon>
        <taxon>Pezizomycotina</taxon>
        <taxon>Dothideomycetes</taxon>
        <taxon>Pleosporomycetidae</taxon>
        <taxon>Pleosporales</taxon>
        <taxon>Massarineae</taxon>
        <taxon>Didymosphaeriaceae</taxon>
        <taxon>Paraphaeosphaeria</taxon>
    </lineage>
</organism>
<keyword evidence="2" id="KW-1185">Reference proteome</keyword>
<comment type="caution">
    <text evidence="1">The sequence shown here is derived from an EMBL/GenBank/DDBJ whole genome shotgun (WGS) entry which is preliminary data.</text>
</comment>
<gene>
    <name evidence="1" type="ORF">PMIN01_11738</name>
</gene>
<reference evidence="1" key="1">
    <citation type="journal article" date="2020" name="Mol. Plant Microbe Interact.">
        <title>Genome Sequence of the Biocontrol Agent Coniothyrium minitans strain Conio (IMI 134523).</title>
        <authorList>
            <person name="Patel D."/>
            <person name="Shittu T.A."/>
            <person name="Baroncelli R."/>
            <person name="Muthumeenakshi S."/>
            <person name="Osborne T.H."/>
            <person name="Janganan T.K."/>
            <person name="Sreenivasaprasad S."/>
        </authorList>
    </citation>
    <scope>NUCLEOTIDE SEQUENCE</scope>
    <source>
        <strain evidence="1">Conio</strain>
    </source>
</reference>
<evidence type="ECO:0000313" key="1">
    <source>
        <dbReference type="EMBL" id="KAF9729805.1"/>
    </source>
</evidence>
<dbReference type="EMBL" id="WJXW01000015">
    <property type="protein sequence ID" value="KAF9729805.1"/>
    <property type="molecule type" value="Genomic_DNA"/>
</dbReference>
<accession>A0A9P6KKH9</accession>
<sequence length="112" mass="12526">MSSVMPAREYLGYLPLGDIRRMFLEELAYMCEYDKGGETVAALGLRHRKVHNASGFESWFEDKGCRLPGLTVDQSLAHWSRSKHPTTRSGGGIAVHLFCSSKDKDIQKPPEA</sequence>
<evidence type="ECO:0000313" key="2">
    <source>
        <dbReference type="Proteomes" id="UP000756921"/>
    </source>
</evidence>
<protein>
    <submittedName>
        <fullName evidence="1">Uncharacterized protein</fullName>
    </submittedName>
</protein>
<dbReference type="OrthoDB" id="3251507at2759"/>